<dbReference type="SUPFAM" id="SSF51735">
    <property type="entry name" value="NAD(P)-binding Rossmann-fold domains"/>
    <property type="match status" value="1"/>
</dbReference>
<dbReference type="PANTHER" id="PTHR43431">
    <property type="entry name" value="OXIDOREDUCTASE, SHORT CHAIN DEHYDROGENASE/REDUCTASE FAMILY (AFU_ORTHOLOGUE AFUA_5G14000)"/>
    <property type="match status" value="1"/>
</dbReference>
<dbReference type="EMBL" id="FNAE01000006">
    <property type="protein sequence ID" value="SDF17811.1"/>
    <property type="molecule type" value="Genomic_DNA"/>
</dbReference>
<dbReference type="RefSeq" id="WP_074680407.1">
    <property type="nucleotide sequence ID" value="NZ_CBCSET010000006.1"/>
</dbReference>
<gene>
    <name evidence="2" type="ORF">SAMN05216575_10672</name>
    <name evidence="1" type="ORF">SIM71_24780</name>
</gene>
<reference evidence="1 4" key="2">
    <citation type="submission" date="2023-11" db="EMBL/GenBank/DDBJ databases">
        <title>MicrobeMod: A computational toolkit for identifying prokaryotic methylation and restriction-modification with nanopore sequencing.</title>
        <authorList>
            <person name="Crits-Christoph A."/>
            <person name="Kang S.C."/>
            <person name="Lee H."/>
            <person name="Ostrov N."/>
        </authorList>
    </citation>
    <scope>NUCLEOTIDE SEQUENCE [LARGE SCALE GENOMIC DNA]</scope>
    <source>
        <strain evidence="1 4">ATCC BAA-571</strain>
    </source>
</reference>
<dbReference type="Gene3D" id="3.40.50.720">
    <property type="entry name" value="NAD(P)-binding Rossmann-like Domain"/>
    <property type="match status" value="1"/>
</dbReference>
<name>A0A1G7IYR6_9GAMM</name>
<protein>
    <submittedName>
        <fullName evidence="1">SDR family oxidoreductase</fullName>
    </submittedName>
    <submittedName>
        <fullName evidence="2">Short chain dehydrogenase</fullName>
    </submittedName>
</protein>
<dbReference type="InterPro" id="IPR036291">
    <property type="entry name" value="NAD(P)-bd_dom_sf"/>
</dbReference>
<evidence type="ECO:0000313" key="4">
    <source>
        <dbReference type="Proteomes" id="UP001278050"/>
    </source>
</evidence>
<evidence type="ECO:0000313" key="3">
    <source>
        <dbReference type="Proteomes" id="UP000182413"/>
    </source>
</evidence>
<dbReference type="OrthoDB" id="9808814at2"/>
<keyword evidence="4" id="KW-1185">Reference proteome</keyword>
<dbReference type="Proteomes" id="UP000182413">
    <property type="component" value="Unassembled WGS sequence"/>
</dbReference>
<evidence type="ECO:0000313" key="1">
    <source>
        <dbReference type="EMBL" id="MDX5995294.1"/>
    </source>
</evidence>
<reference evidence="2 3" key="1">
    <citation type="submission" date="2016-10" db="EMBL/GenBank/DDBJ databases">
        <authorList>
            <person name="de Groot N.N."/>
        </authorList>
    </citation>
    <scope>NUCLEOTIDE SEQUENCE [LARGE SCALE GENOMIC DNA]</scope>
    <source>
        <strain evidence="2 3">JCM 10630</strain>
    </source>
</reference>
<evidence type="ECO:0000313" key="2">
    <source>
        <dbReference type="EMBL" id="SDF17811.1"/>
    </source>
</evidence>
<accession>A0A1G7IYR6</accession>
<sequence length="233" mass="25305">MRIMVIGASRGLGRALVEGLATSHELIGISRSRPADLATDIQWIEADMSDPLRAVEAIEAQAPQRLDAIIYNLGIWEARAFEDDYSFLQDDDAQILEMVSVNIGATLLLLKRLLPRLLGGAKPQLILTGSTSALPQSGRPEVTFGASKFALKGIAETLREGFRDQRLAVTCLQLGYLNTQDGLQTAVEQAAQNGEGQLIPLHDVVALVRTLLSLSDASYVRELVLPAIADERF</sequence>
<dbReference type="CDD" id="cd05233">
    <property type="entry name" value="SDR_c"/>
    <property type="match status" value="1"/>
</dbReference>
<dbReference type="Pfam" id="PF00106">
    <property type="entry name" value="adh_short"/>
    <property type="match status" value="1"/>
</dbReference>
<dbReference type="InterPro" id="IPR002347">
    <property type="entry name" value="SDR_fam"/>
</dbReference>
<dbReference type="PANTHER" id="PTHR43431:SF7">
    <property type="entry name" value="OXIDOREDUCTASE, SHORT CHAIN DEHYDROGENASE_REDUCTASE FAMILY (AFU_ORTHOLOGUE AFUA_5G14000)"/>
    <property type="match status" value="1"/>
</dbReference>
<organism evidence="2 3">
    <name type="scientific">Ectopseudomonas alcaliphila</name>
    <dbReference type="NCBI Taxonomy" id="101564"/>
    <lineage>
        <taxon>Bacteria</taxon>
        <taxon>Pseudomonadati</taxon>
        <taxon>Pseudomonadota</taxon>
        <taxon>Gammaproteobacteria</taxon>
        <taxon>Pseudomonadales</taxon>
        <taxon>Pseudomonadaceae</taxon>
        <taxon>Ectopseudomonas</taxon>
    </lineage>
</organism>
<dbReference type="EMBL" id="JAWXXP010000001">
    <property type="protein sequence ID" value="MDX5995294.1"/>
    <property type="molecule type" value="Genomic_DNA"/>
</dbReference>
<dbReference type="PRINTS" id="PR00081">
    <property type="entry name" value="GDHRDH"/>
</dbReference>
<proteinExistence type="predicted"/>
<dbReference type="Proteomes" id="UP001278050">
    <property type="component" value="Unassembled WGS sequence"/>
</dbReference>
<dbReference type="AlphaFoldDB" id="A0A1G7IYR6"/>